<keyword evidence="2" id="KW-0732">Signal</keyword>
<feature type="domain" description="MoaF-like" evidence="3">
    <location>
        <begin position="72"/>
        <end position="158"/>
    </location>
</feature>
<comment type="caution">
    <text evidence="4">The sequence shown here is derived from an EMBL/GenBank/DDBJ whole genome shotgun (WGS) entry which is preliminary data.</text>
</comment>
<evidence type="ECO:0000256" key="1">
    <source>
        <dbReference type="SAM" id="MobiDB-lite"/>
    </source>
</evidence>
<evidence type="ECO:0000256" key="2">
    <source>
        <dbReference type="SAM" id="SignalP"/>
    </source>
</evidence>
<feature type="signal peptide" evidence="2">
    <location>
        <begin position="1"/>
        <end position="24"/>
    </location>
</feature>
<evidence type="ECO:0000313" key="5">
    <source>
        <dbReference type="Proteomes" id="UP001550739"/>
    </source>
</evidence>
<dbReference type="Pfam" id="PF22036">
    <property type="entry name" value="MoaF_like"/>
    <property type="match status" value="1"/>
</dbReference>
<name>A0ABV2ZB11_9ACTN</name>
<dbReference type="Gene3D" id="2.40.128.20">
    <property type="match status" value="1"/>
</dbReference>
<feature type="chain" id="PRO_5046161212" description="MoaF-like domain-containing protein" evidence="2">
    <location>
        <begin position="25"/>
        <end position="161"/>
    </location>
</feature>
<dbReference type="InterPro" id="IPR053892">
    <property type="entry name" value="MoaF-like"/>
</dbReference>
<evidence type="ECO:0000313" key="4">
    <source>
        <dbReference type="EMBL" id="MEU3779731.1"/>
    </source>
</evidence>
<protein>
    <recommendedName>
        <fullName evidence="3">MoaF-like domain-containing protein</fullName>
    </recommendedName>
</protein>
<reference evidence="4 5" key="1">
    <citation type="submission" date="2024-06" db="EMBL/GenBank/DDBJ databases">
        <title>The Natural Products Discovery Center: Release of the First 8490 Sequenced Strains for Exploring Actinobacteria Biosynthetic Diversity.</title>
        <authorList>
            <person name="Kalkreuter E."/>
            <person name="Kautsar S.A."/>
            <person name="Yang D."/>
            <person name="Bader C.D."/>
            <person name="Teijaro C.N."/>
            <person name="Fluegel L."/>
            <person name="Davis C.M."/>
            <person name="Simpson J.R."/>
            <person name="Lauterbach L."/>
            <person name="Steele A.D."/>
            <person name="Gui C."/>
            <person name="Meng S."/>
            <person name="Li G."/>
            <person name="Viehrig K."/>
            <person name="Ye F."/>
            <person name="Su P."/>
            <person name="Kiefer A.F."/>
            <person name="Nichols A."/>
            <person name="Cepeda A.J."/>
            <person name="Yan W."/>
            <person name="Fan B."/>
            <person name="Jiang Y."/>
            <person name="Adhikari A."/>
            <person name="Zheng C.-J."/>
            <person name="Schuster L."/>
            <person name="Cowan T.M."/>
            <person name="Smanski M.J."/>
            <person name="Chevrette M.G."/>
            <person name="De Carvalho L.P.S."/>
            <person name="Shen B."/>
        </authorList>
    </citation>
    <scope>NUCLEOTIDE SEQUENCE [LARGE SCALE GENOMIC DNA]</scope>
    <source>
        <strain evidence="4 5">NPDC033843</strain>
    </source>
</reference>
<dbReference type="InterPro" id="IPR012674">
    <property type="entry name" value="Calycin"/>
</dbReference>
<feature type="region of interest" description="Disordered" evidence="1">
    <location>
        <begin position="28"/>
        <end position="47"/>
    </location>
</feature>
<dbReference type="EMBL" id="JBEZVE010000002">
    <property type="protein sequence ID" value="MEU3779731.1"/>
    <property type="molecule type" value="Genomic_DNA"/>
</dbReference>
<organism evidence="4 5">
    <name type="scientific">Streptomyces sp. 900129855</name>
    <dbReference type="NCBI Taxonomy" id="3155129"/>
    <lineage>
        <taxon>Bacteria</taxon>
        <taxon>Bacillati</taxon>
        <taxon>Actinomycetota</taxon>
        <taxon>Actinomycetes</taxon>
        <taxon>Kitasatosporales</taxon>
        <taxon>Streptomycetaceae</taxon>
        <taxon>Streptomyces</taxon>
    </lineage>
</organism>
<sequence length="161" mass="16798">MKLARASLVAVPLVLALGAGTTAAFGVSSDAGAPQPAARPAHDGSRTGVETDAVLPSVGQTWLADFGDDTPFGGPFAAEITFTSATQLNFVVTKGALKGATDSVTYTTTRIRPGLYMVRWHEPKSGANVTHVEDFSQHVVVSSIVAGDQFVQMEGSLTRHK</sequence>
<gene>
    <name evidence="4" type="ORF">AB0E89_03895</name>
</gene>
<keyword evidence="5" id="KW-1185">Reference proteome</keyword>
<accession>A0ABV2ZB11</accession>
<evidence type="ECO:0000259" key="3">
    <source>
        <dbReference type="Pfam" id="PF22036"/>
    </source>
</evidence>
<proteinExistence type="predicted"/>
<dbReference type="Proteomes" id="UP001550739">
    <property type="component" value="Unassembled WGS sequence"/>
</dbReference>
<dbReference type="RefSeq" id="WP_334579710.1">
    <property type="nucleotide sequence ID" value="NZ_JBEZVE010000002.1"/>
</dbReference>